<dbReference type="PANTHER" id="PTHR30298">
    <property type="entry name" value="H REPEAT-ASSOCIATED PREDICTED TRANSPOSASE"/>
    <property type="match status" value="1"/>
</dbReference>
<dbReference type="Proteomes" id="UP000320055">
    <property type="component" value="Unassembled WGS sequence"/>
</dbReference>
<gene>
    <name evidence="2" type="ORF">H1P_5770002</name>
</gene>
<dbReference type="InterPro" id="IPR002559">
    <property type="entry name" value="Transposase_11"/>
</dbReference>
<dbReference type="GO" id="GO:0004803">
    <property type="term" value="F:transposase activity"/>
    <property type="evidence" value="ECO:0007669"/>
    <property type="project" value="InterPro"/>
</dbReference>
<feature type="domain" description="Transposase IS4-like" evidence="1">
    <location>
        <begin position="67"/>
        <end position="151"/>
    </location>
</feature>
<dbReference type="NCBIfam" id="NF033564">
    <property type="entry name" value="transpos_ISAs1"/>
    <property type="match status" value="1"/>
</dbReference>
<dbReference type="GO" id="GO:0006313">
    <property type="term" value="P:DNA transposition"/>
    <property type="evidence" value="ECO:0007669"/>
    <property type="project" value="InterPro"/>
</dbReference>
<dbReference type="PANTHER" id="PTHR30298:SF0">
    <property type="entry name" value="PROTEIN YBFL-RELATED"/>
    <property type="match status" value="1"/>
</dbReference>
<evidence type="ECO:0000259" key="1">
    <source>
        <dbReference type="Pfam" id="PF01609"/>
    </source>
</evidence>
<dbReference type="InterPro" id="IPR051698">
    <property type="entry name" value="Transposase_11-like"/>
</dbReference>
<dbReference type="Pfam" id="PF01609">
    <property type="entry name" value="DDE_Tnp_1"/>
    <property type="match status" value="1"/>
</dbReference>
<protein>
    <submittedName>
        <fullName evidence="2">Transposase</fullName>
    </submittedName>
</protein>
<evidence type="ECO:0000313" key="2">
    <source>
        <dbReference type="EMBL" id="VEP17250.1"/>
    </source>
</evidence>
<proteinExistence type="predicted"/>
<accession>A0A563W0R3</accession>
<evidence type="ECO:0000313" key="3">
    <source>
        <dbReference type="Proteomes" id="UP000320055"/>
    </source>
</evidence>
<keyword evidence="3" id="KW-1185">Reference proteome</keyword>
<dbReference type="InterPro" id="IPR047647">
    <property type="entry name" value="ISAs1_transpos"/>
</dbReference>
<dbReference type="AlphaFoldDB" id="A0A563W0R3"/>
<reference evidence="2 3" key="1">
    <citation type="submission" date="2019-01" db="EMBL/GenBank/DDBJ databases">
        <authorList>
            <person name="Brito A."/>
        </authorList>
    </citation>
    <scope>NUCLEOTIDE SEQUENCE [LARGE SCALE GENOMIC DNA]</scope>
    <source>
        <strain evidence="2">1</strain>
    </source>
</reference>
<dbReference type="EMBL" id="CAACVJ010000531">
    <property type="protein sequence ID" value="VEP17250.1"/>
    <property type="molecule type" value="Genomic_DNA"/>
</dbReference>
<name>A0A563W0R3_9CYAN</name>
<dbReference type="GO" id="GO:0003677">
    <property type="term" value="F:DNA binding"/>
    <property type="evidence" value="ECO:0007669"/>
    <property type="project" value="InterPro"/>
</dbReference>
<sequence length="193" mass="22510">MALKANHPTLYQEVEQWFKTAQASDFQDIEYTHDVRVESGHHRREKREVTAVALNQMGGLYKQAQWSGLHSIVRVVRTRHLWNKTEKEVMFYLSSLPPDAQRLGKAIRQHWSIENQLHWVLDVTFGEDACRIRTGNAPENIALLKRWSINLLNQETSFKRSTRQKARRASMDSNYLLKVLKASIPLQFNPSEV</sequence>
<organism evidence="2 3">
    <name type="scientific">Hyella patelloides LEGE 07179</name>
    <dbReference type="NCBI Taxonomy" id="945734"/>
    <lineage>
        <taxon>Bacteria</taxon>
        <taxon>Bacillati</taxon>
        <taxon>Cyanobacteriota</taxon>
        <taxon>Cyanophyceae</taxon>
        <taxon>Pleurocapsales</taxon>
        <taxon>Hyellaceae</taxon>
        <taxon>Hyella</taxon>
    </lineage>
</organism>